<evidence type="ECO:0000313" key="2">
    <source>
        <dbReference type="Proteomes" id="UP001602058"/>
    </source>
</evidence>
<sequence>MERSELEKLETLFIFTPPPGSTWDLTFTRLKELLLALDPEAFTRTEDPRDDLPGGGPFMFFEAALGDDDIEGMAKRDPEGVAVQNCTVPRAAEFVEWLRASVVPQGGVITFNTEWGLESGLPDALVPTASEAELVDLFLTHIVQTGGLE</sequence>
<keyword evidence="2" id="KW-1185">Reference proteome</keyword>
<dbReference type="Proteomes" id="UP001602058">
    <property type="component" value="Unassembled WGS sequence"/>
</dbReference>
<accession>A0ABW6UAK4</accession>
<dbReference type="EMBL" id="JBIAWJ010000001">
    <property type="protein sequence ID" value="MFF4520471.1"/>
    <property type="molecule type" value="Genomic_DNA"/>
</dbReference>
<gene>
    <name evidence="1" type="ORF">ACFY1D_03210</name>
</gene>
<protein>
    <submittedName>
        <fullName evidence="1">Uncharacterized protein</fullName>
    </submittedName>
</protein>
<comment type="caution">
    <text evidence="1">The sequence shown here is derived from an EMBL/GenBank/DDBJ whole genome shotgun (WGS) entry which is preliminary data.</text>
</comment>
<name>A0ABW6UAK4_9ACTN</name>
<reference evidence="1 2" key="1">
    <citation type="submission" date="2024-10" db="EMBL/GenBank/DDBJ databases">
        <title>The Natural Products Discovery Center: Release of the First 8490 Sequenced Strains for Exploring Actinobacteria Biosynthetic Diversity.</title>
        <authorList>
            <person name="Kalkreuter E."/>
            <person name="Kautsar S.A."/>
            <person name="Yang D."/>
            <person name="Bader C.D."/>
            <person name="Teijaro C.N."/>
            <person name="Fluegel L."/>
            <person name="Davis C.M."/>
            <person name="Simpson J.R."/>
            <person name="Lauterbach L."/>
            <person name="Steele A.D."/>
            <person name="Gui C."/>
            <person name="Meng S."/>
            <person name="Li G."/>
            <person name="Viehrig K."/>
            <person name="Ye F."/>
            <person name="Su P."/>
            <person name="Kiefer A.F."/>
            <person name="Nichols A."/>
            <person name="Cepeda A.J."/>
            <person name="Yan W."/>
            <person name="Fan B."/>
            <person name="Jiang Y."/>
            <person name="Adhikari A."/>
            <person name="Zheng C.-J."/>
            <person name="Schuster L."/>
            <person name="Cowan T.M."/>
            <person name="Smanski M.J."/>
            <person name="Chevrette M.G."/>
            <person name="De Carvalho L.P.S."/>
            <person name="Shen B."/>
        </authorList>
    </citation>
    <scope>NUCLEOTIDE SEQUENCE [LARGE SCALE GENOMIC DNA]</scope>
    <source>
        <strain evidence="1 2">NPDC001390</strain>
    </source>
</reference>
<evidence type="ECO:0000313" key="1">
    <source>
        <dbReference type="EMBL" id="MFF4520471.1"/>
    </source>
</evidence>
<organism evidence="1 2">
    <name type="scientific">Streptomyces bluensis</name>
    <dbReference type="NCBI Taxonomy" id="33897"/>
    <lineage>
        <taxon>Bacteria</taxon>
        <taxon>Bacillati</taxon>
        <taxon>Actinomycetota</taxon>
        <taxon>Actinomycetes</taxon>
        <taxon>Kitasatosporales</taxon>
        <taxon>Streptomycetaceae</taxon>
        <taxon>Streptomyces</taxon>
    </lineage>
</organism>
<dbReference type="RefSeq" id="WP_387883139.1">
    <property type="nucleotide sequence ID" value="NZ_JBIAWJ010000001.1"/>
</dbReference>
<proteinExistence type="predicted"/>